<gene>
    <name evidence="8" type="ORF">SAMN05444359_12380</name>
</gene>
<dbReference type="Gene3D" id="1.10.287.1150">
    <property type="entry name" value="TPP helical domain"/>
    <property type="match status" value="1"/>
</dbReference>
<dbReference type="AlphaFoldDB" id="A0A1H9LAW7"/>
<dbReference type="NCBIfam" id="NF008907">
    <property type="entry name" value="PRK12270.1"/>
    <property type="match status" value="1"/>
</dbReference>
<dbReference type="InterPro" id="IPR029061">
    <property type="entry name" value="THDP-binding"/>
</dbReference>
<dbReference type="Pfam" id="PF00676">
    <property type="entry name" value="E1_dh"/>
    <property type="match status" value="1"/>
</dbReference>
<comment type="similarity">
    <text evidence="3">Belongs to the alpha-ketoglutarate dehydrogenase family.</text>
</comment>
<evidence type="ECO:0000256" key="3">
    <source>
        <dbReference type="ARBA" id="ARBA00006936"/>
    </source>
</evidence>
<dbReference type="SMART" id="SM00861">
    <property type="entry name" value="Transket_pyr"/>
    <property type="match status" value="1"/>
</dbReference>
<comment type="cofactor">
    <cofactor evidence="1">
        <name>thiamine diphosphate</name>
        <dbReference type="ChEBI" id="CHEBI:58937"/>
    </cofactor>
</comment>
<dbReference type="STRING" id="478744.SAMN05444359_12380"/>
<dbReference type="Gene3D" id="3.40.50.11610">
    <property type="entry name" value="Multifunctional 2-oxoglutarate metabolism enzyme, C-terminal domain"/>
    <property type="match status" value="1"/>
</dbReference>
<dbReference type="InterPro" id="IPR032106">
    <property type="entry name" value="2-oxogl_dehyd_N"/>
</dbReference>
<organism evidence="8 9">
    <name type="scientific">Neolewinella agarilytica</name>
    <dbReference type="NCBI Taxonomy" id="478744"/>
    <lineage>
        <taxon>Bacteria</taxon>
        <taxon>Pseudomonadati</taxon>
        <taxon>Bacteroidota</taxon>
        <taxon>Saprospiria</taxon>
        <taxon>Saprospirales</taxon>
        <taxon>Lewinellaceae</taxon>
        <taxon>Neolewinella</taxon>
    </lineage>
</organism>
<evidence type="ECO:0000256" key="5">
    <source>
        <dbReference type="ARBA" id="ARBA00023002"/>
    </source>
</evidence>
<dbReference type="OrthoDB" id="9759785at2"/>
<dbReference type="Pfam" id="PF02779">
    <property type="entry name" value="Transket_pyr"/>
    <property type="match status" value="1"/>
</dbReference>
<dbReference type="FunCoup" id="A0A1H9LAW7">
    <property type="interactions" value="398"/>
</dbReference>
<name>A0A1H9LAW7_9BACT</name>
<dbReference type="GO" id="GO:0005829">
    <property type="term" value="C:cytosol"/>
    <property type="evidence" value="ECO:0007669"/>
    <property type="project" value="TreeGrafter"/>
</dbReference>
<dbReference type="GO" id="GO:0006099">
    <property type="term" value="P:tricarboxylic acid cycle"/>
    <property type="evidence" value="ECO:0007669"/>
    <property type="project" value="TreeGrafter"/>
</dbReference>
<reference evidence="9" key="1">
    <citation type="submission" date="2016-10" db="EMBL/GenBank/DDBJ databases">
        <authorList>
            <person name="Varghese N."/>
            <person name="Submissions S."/>
        </authorList>
    </citation>
    <scope>NUCLEOTIDE SEQUENCE [LARGE SCALE GENOMIC DNA]</scope>
    <source>
        <strain evidence="9">DSM 24740</strain>
    </source>
</reference>
<dbReference type="PIRSF" id="PIRSF000157">
    <property type="entry name" value="Oxoglu_dh_E1"/>
    <property type="match status" value="1"/>
</dbReference>
<accession>A0A1H9LAW7</accession>
<dbReference type="GO" id="GO:0045252">
    <property type="term" value="C:oxoglutarate dehydrogenase complex"/>
    <property type="evidence" value="ECO:0007669"/>
    <property type="project" value="TreeGrafter"/>
</dbReference>
<evidence type="ECO:0000256" key="2">
    <source>
        <dbReference type="ARBA" id="ARBA00003906"/>
    </source>
</evidence>
<keyword evidence="6" id="KW-0786">Thiamine pyrophosphate</keyword>
<evidence type="ECO:0000313" key="8">
    <source>
        <dbReference type="EMBL" id="SER08566.1"/>
    </source>
</evidence>
<keyword evidence="5" id="KW-0560">Oxidoreductase</keyword>
<dbReference type="EMBL" id="FOFB01000023">
    <property type="protein sequence ID" value="SER08566.1"/>
    <property type="molecule type" value="Genomic_DNA"/>
</dbReference>
<dbReference type="Pfam" id="PF16870">
    <property type="entry name" value="OxoGdeHyase_C"/>
    <property type="match status" value="1"/>
</dbReference>
<evidence type="ECO:0000256" key="4">
    <source>
        <dbReference type="ARBA" id="ARBA00012280"/>
    </source>
</evidence>
<dbReference type="PANTHER" id="PTHR23152">
    <property type="entry name" value="2-OXOGLUTARATE DEHYDROGENASE"/>
    <property type="match status" value="1"/>
</dbReference>
<dbReference type="Pfam" id="PF16078">
    <property type="entry name" value="2-oxogl_dehyd_N"/>
    <property type="match status" value="1"/>
</dbReference>
<dbReference type="EC" id="1.2.4.2" evidence="4"/>
<dbReference type="GO" id="GO:0030976">
    <property type="term" value="F:thiamine pyrophosphate binding"/>
    <property type="evidence" value="ECO:0007669"/>
    <property type="project" value="InterPro"/>
</dbReference>
<dbReference type="InterPro" id="IPR011603">
    <property type="entry name" value="2oxoglutarate_DH_E1"/>
</dbReference>
<dbReference type="InParanoid" id="A0A1H9LAW7"/>
<dbReference type="InterPro" id="IPR001017">
    <property type="entry name" value="DH_E1"/>
</dbReference>
<proteinExistence type="inferred from homology"/>
<dbReference type="InterPro" id="IPR042179">
    <property type="entry name" value="KGD_C_sf"/>
</dbReference>
<dbReference type="PANTHER" id="PTHR23152:SF4">
    <property type="entry name" value="2-OXOADIPATE DEHYDROGENASE COMPLEX COMPONENT E1"/>
    <property type="match status" value="1"/>
</dbReference>
<dbReference type="RefSeq" id="WP_090171534.1">
    <property type="nucleotide sequence ID" value="NZ_FOFB01000023.1"/>
</dbReference>
<dbReference type="Proteomes" id="UP000199021">
    <property type="component" value="Unassembled WGS sequence"/>
</dbReference>
<dbReference type="SUPFAM" id="SSF52518">
    <property type="entry name" value="Thiamin diphosphate-binding fold (THDP-binding)"/>
    <property type="match status" value="2"/>
</dbReference>
<dbReference type="Gene3D" id="3.40.50.970">
    <property type="match status" value="1"/>
</dbReference>
<dbReference type="InterPro" id="IPR031717">
    <property type="entry name" value="ODO-1/KGD_C"/>
</dbReference>
<dbReference type="NCBIfam" id="TIGR00239">
    <property type="entry name" value="2oxo_dh_E1"/>
    <property type="match status" value="1"/>
</dbReference>
<sequence>MSNFSHLANAHPSYIENLYHQFTDQPDSVDQSWRDFFLGFDYATEGTNGTVSKNGQALPVSADGAVDWEHVERELSVFALIKAYRLRGHMDAAIDPINEFDDPDAVLDLSRFKLSEADLDTVFKAAEQLFLPPSTLREIIAHLNKVYLGSIGFEFDHIFLREKRRWLRTRIEKLKPEAAFDLTGEDKKHILSRLNDAVGFEDFLKVKYPAQKRFGLEGGDAAIVGVDAIINQAAVKGVEEVVIGMAHRGRLNVLANIMGKSYESIFQEFEGVIPDKIKGDGDVKYHMGYSSLIKTVSGKEVNVKLAPNPSHLEAVGPVVEGFARAKADMLYGNDYDKILPILIHGDAAVAGQGVVFETAQMSELEAYKTGGTIHYIINNQIGFTTDYKDARTSVYASGVASVVQAPVFHVNGDDPEAVLYVSRLAVDYRNTFNSDVFIDMLCYRKMGHNEGDDPGYTQPGMYQRVKKHDDVRKLYIRRLVERGDVDEAQAKQMGKDFKAHLQDIHTAVKNKDIPYRYQPPEEAWRRLNSDHWEEKHFAESPETGVDLKQVNKILKHLVSLPKDFTPVAKVSRLFDNYKKAIKNNQLDWALGELTAYGTLLLDGHDVRMTGQDVRRGTFSHRHAVLTSQDGEDKYNRLDGLAEKQGQLRIFNSLLSEFAVLGFEYGYATASPDNLVIWEAQFGDFANGAMTIFDQFIVSGESKWSRMNGLAVLLPHGYEGQGPEHSSARLERFLQLCAEYNAVVANVTMPANFFHLMRRQLAWNFRKPLIHMSPKSGLRHPMAVSPVEDFGPGTRFQEILDDPTVSARGNKKIKRLLLCTGKIYFELAQHKEKNQRDDVAIVRLEQLFPLPTAQVNKILKRYAGAEVIWVQEESRNAGAWSYISEHFLYNEKIGVKLGYVGRQATASPATGYKKVHVKEQADLIDRAFAKAK</sequence>
<keyword evidence="9" id="KW-1185">Reference proteome</keyword>
<feature type="domain" description="Transketolase-like pyrimidine-binding" evidence="7">
    <location>
        <begin position="586"/>
        <end position="779"/>
    </location>
</feature>
<evidence type="ECO:0000313" key="9">
    <source>
        <dbReference type="Proteomes" id="UP000199021"/>
    </source>
</evidence>
<comment type="function">
    <text evidence="2">E1 component of the 2-oxoglutarate dehydrogenase (OGDH) complex which catalyzes the decarboxylation of 2-oxoglutarate, the first step in the conversion of 2-oxoglutarate to succinyl-CoA and CO(2).</text>
</comment>
<dbReference type="GO" id="GO:0004591">
    <property type="term" value="F:oxoglutarate dehydrogenase (succinyl-transferring) activity"/>
    <property type="evidence" value="ECO:0007669"/>
    <property type="project" value="UniProtKB-EC"/>
</dbReference>
<evidence type="ECO:0000256" key="1">
    <source>
        <dbReference type="ARBA" id="ARBA00001964"/>
    </source>
</evidence>
<evidence type="ECO:0000259" key="7">
    <source>
        <dbReference type="SMART" id="SM00861"/>
    </source>
</evidence>
<dbReference type="Gene3D" id="3.40.50.12470">
    <property type="match status" value="1"/>
</dbReference>
<dbReference type="CDD" id="cd02016">
    <property type="entry name" value="TPP_E1_OGDC_like"/>
    <property type="match status" value="1"/>
</dbReference>
<dbReference type="InterPro" id="IPR005475">
    <property type="entry name" value="Transketolase-like_Pyr-bd"/>
</dbReference>
<dbReference type="NCBIfam" id="NF006914">
    <property type="entry name" value="PRK09404.1"/>
    <property type="match status" value="1"/>
</dbReference>
<evidence type="ECO:0000256" key="6">
    <source>
        <dbReference type="ARBA" id="ARBA00023052"/>
    </source>
</evidence>
<protein>
    <recommendedName>
        <fullName evidence="4">oxoglutarate dehydrogenase (succinyl-transferring)</fullName>
        <ecNumber evidence="4">1.2.4.2</ecNumber>
    </recommendedName>
</protein>